<comment type="caution">
    <text evidence="1">The sequence shown here is derived from an EMBL/GenBank/DDBJ whole genome shotgun (WGS) entry which is preliminary data.</text>
</comment>
<reference evidence="1" key="1">
    <citation type="journal article" date="2020" name="Stud. Mycol.">
        <title>101 Dothideomycetes genomes: a test case for predicting lifestyles and emergence of pathogens.</title>
        <authorList>
            <person name="Haridas S."/>
            <person name="Albert R."/>
            <person name="Binder M."/>
            <person name="Bloem J."/>
            <person name="Labutti K."/>
            <person name="Salamov A."/>
            <person name="Andreopoulos B."/>
            <person name="Baker S."/>
            <person name="Barry K."/>
            <person name="Bills G."/>
            <person name="Bluhm B."/>
            <person name="Cannon C."/>
            <person name="Castanera R."/>
            <person name="Culley D."/>
            <person name="Daum C."/>
            <person name="Ezra D."/>
            <person name="Gonzalez J."/>
            <person name="Henrissat B."/>
            <person name="Kuo A."/>
            <person name="Liang C."/>
            <person name="Lipzen A."/>
            <person name="Lutzoni F."/>
            <person name="Magnuson J."/>
            <person name="Mondo S."/>
            <person name="Nolan M."/>
            <person name="Ohm R."/>
            <person name="Pangilinan J."/>
            <person name="Park H.-J."/>
            <person name="Ramirez L."/>
            <person name="Alfaro M."/>
            <person name="Sun H."/>
            <person name="Tritt A."/>
            <person name="Yoshinaga Y."/>
            <person name="Zwiers L.-H."/>
            <person name="Turgeon B."/>
            <person name="Goodwin S."/>
            <person name="Spatafora J."/>
            <person name="Crous P."/>
            <person name="Grigoriev I."/>
        </authorList>
    </citation>
    <scope>NUCLEOTIDE SEQUENCE</scope>
    <source>
        <strain evidence="1">CBS 690.94</strain>
    </source>
</reference>
<proteinExistence type="predicted"/>
<gene>
    <name evidence="1" type="ORF">P171DRAFT_100465</name>
</gene>
<keyword evidence="2" id="KW-1185">Reference proteome</keyword>
<sequence>MPNNIGYSHPNCRPCPVSYIFRYERSSCIVENPYDVPSVGLHYFDGCDLNVVWPGCSIEFATRCSRGVCYFASGGNNRVDEFAEPRDERPRCYTTVSTSTPRSTQRIVIVARANETIKNRLTRRSLACLIPQLLSSQPKPLRVVARRHICYPTDIIRMLDGVGQRTLDSAVARVISNRTVPIRTHLITLIQRAHSLSYSAITPS</sequence>
<evidence type="ECO:0000313" key="1">
    <source>
        <dbReference type="EMBL" id="KAF2440414.1"/>
    </source>
</evidence>
<dbReference type="Proteomes" id="UP000799764">
    <property type="component" value="Unassembled WGS sequence"/>
</dbReference>
<organism evidence="1 2">
    <name type="scientific">Karstenula rhodostoma CBS 690.94</name>
    <dbReference type="NCBI Taxonomy" id="1392251"/>
    <lineage>
        <taxon>Eukaryota</taxon>
        <taxon>Fungi</taxon>
        <taxon>Dikarya</taxon>
        <taxon>Ascomycota</taxon>
        <taxon>Pezizomycotina</taxon>
        <taxon>Dothideomycetes</taxon>
        <taxon>Pleosporomycetidae</taxon>
        <taxon>Pleosporales</taxon>
        <taxon>Massarineae</taxon>
        <taxon>Didymosphaeriaceae</taxon>
        <taxon>Karstenula</taxon>
    </lineage>
</organism>
<dbReference type="EMBL" id="MU001507">
    <property type="protein sequence ID" value="KAF2440414.1"/>
    <property type="molecule type" value="Genomic_DNA"/>
</dbReference>
<name>A0A9P4PC77_9PLEO</name>
<evidence type="ECO:0000313" key="2">
    <source>
        <dbReference type="Proteomes" id="UP000799764"/>
    </source>
</evidence>
<protein>
    <submittedName>
        <fullName evidence="1">Uncharacterized protein</fullName>
    </submittedName>
</protein>
<dbReference type="AlphaFoldDB" id="A0A9P4PC77"/>
<accession>A0A9P4PC77</accession>